<protein>
    <submittedName>
        <fullName evidence="1">DUF935 domain-containing protein</fullName>
    </submittedName>
</protein>
<proteinExistence type="predicted"/>
<reference evidence="1 2" key="1">
    <citation type="submission" date="2016-01" db="EMBL/GenBank/DDBJ databases">
        <authorList>
            <person name="Oliw E.H."/>
        </authorList>
    </citation>
    <scope>NUCLEOTIDE SEQUENCE [LARGE SCALE GENOMIC DNA]</scope>
    <source>
        <strain evidence="1 2">MDcuke</strain>
    </source>
</reference>
<organism evidence="1 2">
    <name type="scientific">Erwinia tracheiphila</name>
    <dbReference type="NCBI Taxonomy" id="65700"/>
    <lineage>
        <taxon>Bacteria</taxon>
        <taxon>Pseudomonadati</taxon>
        <taxon>Pseudomonadota</taxon>
        <taxon>Gammaproteobacteria</taxon>
        <taxon>Enterobacterales</taxon>
        <taxon>Erwiniaceae</taxon>
        <taxon>Erwinia</taxon>
    </lineage>
</organism>
<dbReference type="Pfam" id="PF06074">
    <property type="entry name" value="Portal_Mu"/>
    <property type="match status" value="1"/>
</dbReference>
<dbReference type="RefSeq" id="WP_233479573.1">
    <property type="nucleotide sequence ID" value="NZ_CP013970.1"/>
</dbReference>
<evidence type="ECO:0000313" key="2">
    <source>
        <dbReference type="Proteomes" id="UP000264980"/>
    </source>
</evidence>
<dbReference type="AlphaFoldDB" id="A0A345CWC8"/>
<name>A0A345CWC8_9GAMM</name>
<sequence length="514" mass="56498">MGRILDLTGNPFDFDPDLQTAQESLVMMARRTQEHPSSGITPNRAAIVLRDAERGDLTAQADLAFDMEEKDTHLFSELSKRRLAIQSLPWSIQTPKDATPQEKKDAAMLDEMLQDAAWFEDGIFDAGDAILKGYSMQEIEWGWLGKQRVPVALHWRDPALFCTPESNLNQLRLRDGSADGVELQPFGWFRHQAKSRSGYAGTLGLVRTLVWPFIFKNYSVRDFAEFLEIYGLPMRVGKYPTGATSREKSTLMQAVMDIGRRAGGIIPMGMALEFQSAADGQADPFQAQISWAERSMSKAILGGTLTTEAGDKGARSLGEVHNEVRKEIRNADLRQLRRSVNRDLIYPLLAVNSRTTLDSCRLPGIVFDSGEYEDLSMFAEAIPKLAAGMPVPVSWVQEKLNIPQPNGDEQVFRAAPVAEGLPAANGQASLSATDLKQTDDIDDMGAAVTPDAFKQAIDPLLKPVIASIIKNGPESAMQDAATLYPELDDAALIDLLTRAIFVADLWGRIDGTGS</sequence>
<dbReference type="EMBL" id="CP013970">
    <property type="protein sequence ID" value="AXF77745.1"/>
    <property type="molecule type" value="Genomic_DNA"/>
</dbReference>
<dbReference type="InterPro" id="IPR009279">
    <property type="entry name" value="Portal_Mu"/>
</dbReference>
<evidence type="ECO:0000313" key="1">
    <source>
        <dbReference type="EMBL" id="AXF77745.1"/>
    </source>
</evidence>
<accession>A0A345CWC8</accession>
<gene>
    <name evidence="1" type="ORF">AV903_19590</name>
</gene>
<dbReference type="Proteomes" id="UP000264980">
    <property type="component" value="Chromosome"/>
</dbReference>